<dbReference type="SUPFAM" id="SSF56176">
    <property type="entry name" value="FAD-binding/transporter-associated domain-like"/>
    <property type="match status" value="1"/>
</dbReference>
<accession>A0A1W6JXX6</accession>
<evidence type="ECO:0000256" key="2">
    <source>
        <dbReference type="ARBA" id="ARBA00022723"/>
    </source>
</evidence>
<evidence type="ECO:0000256" key="3">
    <source>
        <dbReference type="ARBA" id="ARBA00023002"/>
    </source>
</evidence>
<dbReference type="SUPFAM" id="SSF46548">
    <property type="entry name" value="alpha-helical ferredoxin"/>
    <property type="match status" value="1"/>
</dbReference>
<keyword evidence="2" id="KW-0479">Metal-binding</keyword>
<dbReference type="InterPro" id="IPR017896">
    <property type="entry name" value="4Fe4S_Fe-S-bd"/>
</dbReference>
<dbReference type="Proteomes" id="UP000193404">
    <property type="component" value="Chromosome"/>
</dbReference>
<dbReference type="GO" id="GO:0005886">
    <property type="term" value="C:plasma membrane"/>
    <property type="evidence" value="ECO:0007669"/>
    <property type="project" value="TreeGrafter"/>
</dbReference>
<evidence type="ECO:0000313" key="8">
    <source>
        <dbReference type="Proteomes" id="UP000193404"/>
    </source>
</evidence>
<dbReference type="Gene3D" id="3.30.465.10">
    <property type="match status" value="1"/>
</dbReference>
<evidence type="ECO:0000256" key="4">
    <source>
        <dbReference type="ARBA" id="ARBA00023004"/>
    </source>
</evidence>
<keyword evidence="1" id="KW-0004">4Fe-4S</keyword>
<dbReference type="GO" id="GO:0016491">
    <property type="term" value="F:oxidoreductase activity"/>
    <property type="evidence" value="ECO:0007669"/>
    <property type="project" value="UniProtKB-KW"/>
</dbReference>
<protein>
    <submittedName>
        <fullName evidence="7">4Fe-4S ferredoxin</fullName>
    </submittedName>
</protein>
<dbReference type="GO" id="GO:0050660">
    <property type="term" value="F:flavin adenine dinucleotide binding"/>
    <property type="evidence" value="ECO:0007669"/>
    <property type="project" value="InterPro"/>
</dbReference>
<dbReference type="EMBL" id="CP020477">
    <property type="protein sequence ID" value="ARM75126.1"/>
    <property type="molecule type" value="Genomic_DNA"/>
</dbReference>
<dbReference type="PANTHER" id="PTHR43255:SF1">
    <property type="entry name" value="IRON-SULFUR-BINDING OXIDOREDUCTASE FADF-RELATED"/>
    <property type="match status" value="1"/>
</dbReference>
<dbReference type="PROSITE" id="PS51379">
    <property type="entry name" value="4FE4S_FER_2"/>
    <property type="match status" value="1"/>
</dbReference>
<dbReference type="GO" id="GO:0051539">
    <property type="term" value="F:4 iron, 4 sulfur cluster binding"/>
    <property type="evidence" value="ECO:0007669"/>
    <property type="project" value="UniProtKB-KW"/>
</dbReference>
<proteinExistence type="predicted"/>
<dbReference type="InterPro" id="IPR016169">
    <property type="entry name" value="FAD-bd_PCMH_sub2"/>
</dbReference>
<dbReference type="AlphaFoldDB" id="A0A1W6JXX6"/>
<reference evidence="7 8" key="1">
    <citation type="submission" date="2017-03" db="EMBL/GenBank/DDBJ databases">
        <title>Sulfur activation and transportation mechanism of thermophilic Archaea Acidianus manzaensis YN-25.</title>
        <authorList>
            <person name="Ma Y."/>
            <person name="Yang Y."/>
            <person name="Xia J."/>
        </authorList>
    </citation>
    <scope>NUCLEOTIDE SEQUENCE [LARGE SCALE GENOMIC DNA]</scope>
    <source>
        <strain evidence="7 8">YN-25</strain>
    </source>
</reference>
<keyword evidence="3" id="KW-0560">Oxidoreductase</keyword>
<organism evidence="7 8">
    <name type="scientific">Acidianus manzaensis</name>
    <dbReference type="NCBI Taxonomy" id="282676"/>
    <lineage>
        <taxon>Archaea</taxon>
        <taxon>Thermoproteota</taxon>
        <taxon>Thermoprotei</taxon>
        <taxon>Sulfolobales</taxon>
        <taxon>Sulfolobaceae</taxon>
        <taxon>Acidianus</taxon>
    </lineage>
</organism>
<gene>
    <name evidence="7" type="ORF">B6F84_03155</name>
</gene>
<name>A0A1W6JXX6_9CREN</name>
<dbReference type="InterPro" id="IPR036318">
    <property type="entry name" value="FAD-bd_PCMH-like_sf"/>
</dbReference>
<dbReference type="STRING" id="282676.B6F84_03155"/>
<sequence>MFYILFFIYKVRDLLLDASIFSRALVGIDINSIKKQMVQEQKELVVGRLTSMSGDILSYLNPKIVISRDRLSDGSIVKFLNQKKFGLDLVEVPTGVTFEELINFLSKEGYFPIIFPVYLKGTIGGFISTNGSGFGSYKYGFVKSKTTLYEIKDTATATILVAKYPEVIELDQEVPYAWSGIIIDGSFKYYLPASYSSIVHLKGPSISTSQVIGEISKISNGMLKRDYIPICLRSSDYSLLSSAPIEKKIGYIINYNSPARNYVICGTIKDDEINQVFNYLKKNPSVLPFPGLQEYKEIHKAIMEKYKKDIKIPKNLEKYKSQFIDVTKCINCSICLDSCIAYKSSKNIIYSPLGKFNRLVTGETKFEYCLGCKEDEDVCPVGINISSLTTEFLPRISSSREKLSIQLESLPNRFKDLEKEIDSKYRNNPLYVLFVGCSYKYDPLGVEGFLDFLIQNGDKIDKRFSPRVKIIDMACCGFDKYISGDIDGAKSDVNKIIEMKNRLNASGIYFLCPEGLYVYNTLSQDRGVLAFELLKPFIKDKIHSGCWARKLGIEGDDNECAGLFLTSYKDSEIPLKKKSDVLTICPFSTWKFSSKSVYSIFLRSIQLNSKIEIPQVSDQLLIDIIKKSLIQSIYDSIDEIADKLSNWVMGGSNYFMLLVIPIIRKRMVSILKSEFLNNSEILNYIKFLNSNKVLMEDKIDKISSTVNSIDYTNIVIDLIPKILSSSKLEYDSRKIVETDHFKIVMNDVIKKAVTDKVLEDIIIEVSYSK</sequence>
<keyword evidence="5" id="KW-0411">Iron-sulfur</keyword>
<evidence type="ECO:0000256" key="1">
    <source>
        <dbReference type="ARBA" id="ARBA00022485"/>
    </source>
</evidence>
<keyword evidence="8" id="KW-1185">Reference proteome</keyword>
<dbReference type="InterPro" id="IPR051460">
    <property type="entry name" value="HdrC_iron-sulfur_subunit"/>
</dbReference>
<dbReference type="KEGG" id="aman:B6F84_03155"/>
<dbReference type="InterPro" id="IPR006094">
    <property type="entry name" value="Oxid_FAD_bind_N"/>
</dbReference>
<evidence type="ECO:0000259" key="6">
    <source>
        <dbReference type="PROSITE" id="PS51379"/>
    </source>
</evidence>
<dbReference type="Pfam" id="PF01565">
    <property type="entry name" value="FAD_binding_4"/>
    <property type="match status" value="1"/>
</dbReference>
<evidence type="ECO:0000256" key="5">
    <source>
        <dbReference type="ARBA" id="ARBA00023014"/>
    </source>
</evidence>
<feature type="domain" description="4Fe-4S ferredoxin-type" evidence="6">
    <location>
        <begin position="320"/>
        <end position="339"/>
    </location>
</feature>
<dbReference type="PANTHER" id="PTHR43255">
    <property type="entry name" value="IRON-SULFUR-BINDING OXIDOREDUCTASE FADF-RELATED-RELATED"/>
    <property type="match status" value="1"/>
</dbReference>
<dbReference type="GO" id="GO:0046872">
    <property type="term" value="F:metal ion binding"/>
    <property type="evidence" value="ECO:0007669"/>
    <property type="project" value="UniProtKB-KW"/>
</dbReference>
<evidence type="ECO:0000313" key="7">
    <source>
        <dbReference type="EMBL" id="ARM75126.1"/>
    </source>
</evidence>
<keyword evidence="4" id="KW-0408">Iron</keyword>